<dbReference type="PRINTS" id="PR00344">
    <property type="entry name" value="BCTRLSENSOR"/>
</dbReference>
<evidence type="ECO:0000256" key="5">
    <source>
        <dbReference type="ARBA" id="ARBA00022679"/>
    </source>
</evidence>
<dbReference type="PANTHER" id="PTHR42878:SF15">
    <property type="entry name" value="BACTERIOPHYTOCHROME"/>
    <property type="match status" value="1"/>
</dbReference>
<dbReference type="GO" id="GO:0000156">
    <property type="term" value="F:phosphorelay response regulator activity"/>
    <property type="evidence" value="ECO:0007669"/>
    <property type="project" value="TreeGrafter"/>
</dbReference>
<dbReference type="GO" id="GO:0000155">
    <property type="term" value="F:phosphorelay sensor kinase activity"/>
    <property type="evidence" value="ECO:0007669"/>
    <property type="project" value="InterPro"/>
</dbReference>
<dbReference type="EMBL" id="MJUW02000102">
    <property type="protein sequence ID" value="OQD45131.1"/>
    <property type="molecule type" value="Genomic_DNA"/>
</dbReference>
<organism evidence="11 12">
    <name type="scientific">Candidatus Brocadia sapporoensis</name>
    <dbReference type="NCBI Taxonomy" id="392547"/>
    <lineage>
        <taxon>Bacteria</taxon>
        <taxon>Pseudomonadati</taxon>
        <taxon>Planctomycetota</taxon>
        <taxon>Candidatus Brocadiia</taxon>
        <taxon>Candidatus Brocadiales</taxon>
        <taxon>Candidatus Brocadiaceae</taxon>
        <taxon>Candidatus Brocadia</taxon>
    </lineage>
</organism>
<dbReference type="GO" id="GO:0030295">
    <property type="term" value="F:protein kinase activator activity"/>
    <property type="evidence" value="ECO:0007669"/>
    <property type="project" value="TreeGrafter"/>
</dbReference>
<keyword evidence="6" id="KW-0418">Kinase</keyword>
<comment type="caution">
    <text evidence="11">The sequence shown here is derived from an EMBL/GenBank/DDBJ whole genome shotgun (WGS) entry which is preliminary data.</text>
</comment>
<dbReference type="SMART" id="SM00387">
    <property type="entry name" value="HATPase_c"/>
    <property type="match status" value="1"/>
</dbReference>
<gene>
    <name evidence="11" type="ORF">BIY37_09915</name>
</gene>
<dbReference type="PANTHER" id="PTHR42878">
    <property type="entry name" value="TWO-COMPONENT HISTIDINE KINASE"/>
    <property type="match status" value="1"/>
</dbReference>
<dbReference type="SMART" id="SM00304">
    <property type="entry name" value="HAMP"/>
    <property type="match status" value="1"/>
</dbReference>
<dbReference type="GO" id="GO:0007234">
    <property type="term" value="P:osmosensory signaling via phosphorelay pathway"/>
    <property type="evidence" value="ECO:0007669"/>
    <property type="project" value="TreeGrafter"/>
</dbReference>
<dbReference type="AlphaFoldDB" id="A0A1V6LYC8"/>
<feature type="transmembrane region" description="Helical" evidence="8">
    <location>
        <begin position="53"/>
        <end position="72"/>
    </location>
</feature>
<evidence type="ECO:0000256" key="2">
    <source>
        <dbReference type="ARBA" id="ARBA00004370"/>
    </source>
</evidence>
<dbReference type="Pfam" id="PF00512">
    <property type="entry name" value="HisKA"/>
    <property type="match status" value="1"/>
</dbReference>
<dbReference type="InterPro" id="IPR036097">
    <property type="entry name" value="HisK_dim/P_sf"/>
</dbReference>
<sequence length="572" mass="65012">MIMSTTQVTKKKRRVSIVMKFNLLTIFIILVTSAGISYFIIRNTTSHIYRSLVNHGLIIASMVSQTSEYSIYTGDRESMRQTIESLEVDEDIAYVCFLDKRKRQLMCKSFKSGLIIPPAPATNMANSSFPPPLLHEEFINTEDGNRYISVLSPVIGLINNKSADDLLTTGKNGNQEIIGYVHLGLSLQNLYKRIRQFQISTSAFTLLFIFVGIMLTLFLTKRITAPIERLSLITKKVSDGVFEHVVHVHTNDEISDLATVFNNMISRLRAYRCAIESHNKELMDTNEKLLQEIATRKQIEKALEEKTREIIRSNKDLEQFAYIVSHDLQEPLRKVMVFSDRLVMKHGEVLNNEGRDYIERMRNASRRMQTLITDLLAYSRVATQNSLFTPVDLAKIVQDVINDLEIQIERTKGCINVGNLPVINADAVQMRQLFQNLIGNALKYHLKDVPPHIEIQAQCLGSLKQDHTQTSHHNGFCEITVADNGIGFDEKYAEYIFGIFQRLHRRDEYEGTGIGLSLCRKIVERHGGTITATSAPGKGAKFVIVLPVDQIKGKEDEKHQEAIYYLNSGRRS</sequence>
<dbReference type="SUPFAM" id="SSF47384">
    <property type="entry name" value="Homodimeric domain of signal transducing histidine kinase"/>
    <property type="match status" value="1"/>
</dbReference>
<evidence type="ECO:0000256" key="4">
    <source>
        <dbReference type="ARBA" id="ARBA00022553"/>
    </source>
</evidence>
<keyword evidence="12" id="KW-1185">Reference proteome</keyword>
<dbReference type="SUPFAM" id="SSF158472">
    <property type="entry name" value="HAMP domain-like"/>
    <property type="match status" value="1"/>
</dbReference>
<evidence type="ECO:0000256" key="1">
    <source>
        <dbReference type="ARBA" id="ARBA00000085"/>
    </source>
</evidence>
<dbReference type="CDD" id="cd00082">
    <property type="entry name" value="HisKA"/>
    <property type="match status" value="1"/>
</dbReference>
<evidence type="ECO:0000256" key="6">
    <source>
        <dbReference type="ARBA" id="ARBA00022777"/>
    </source>
</evidence>
<evidence type="ECO:0000313" key="11">
    <source>
        <dbReference type="EMBL" id="OQD45131.1"/>
    </source>
</evidence>
<evidence type="ECO:0000256" key="3">
    <source>
        <dbReference type="ARBA" id="ARBA00012438"/>
    </source>
</evidence>
<dbReference type="Gene3D" id="6.10.340.10">
    <property type="match status" value="1"/>
</dbReference>
<dbReference type="InterPro" id="IPR036890">
    <property type="entry name" value="HATPase_C_sf"/>
</dbReference>
<dbReference type="InterPro" id="IPR003594">
    <property type="entry name" value="HATPase_dom"/>
</dbReference>
<dbReference type="GO" id="GO:0016020">
    <property type="term" value="C:membrane"/>
    <property type="evidence" value="ECO:0007669"/>
    <property type="project" value="UniProtKB-SubCell"/>
</dbReference>
<comment type="catalytic activity">
    <reaction evidence="1">
        <text>ATP + protein L-histidine = ADP + protein N-phospho-L-histidine.</text>
        <dbReference type="EC" id="2.7.13.3"/>
    </reaction>
</comment>
<dbReference type="Gene3D" id="1.10.287.130">
    <property type="match status" value="1"/>
</dbReference>
<keyword evidence="8" id="KW-1133">Transmembrane helix</keyword>
<evidence type="ECO:0000313" key="12">
    <source>
        <dbReference type="Proteomes" id="UP000242219"/>
    </source>
</evidence>
<feature type="domain" description="HAMP" evidence="10">
    <location>
        <begin position="221"/>
        <end position="273"/>
    </location>
</feature>
<dbReference type="Pfam" id="PF00672">
    <property type="entry name" value="HAMP"/>
    <property type="match status" value="1"/>
</dbReference>
<dbReference type="Pfam" id="PF02518">
    <property type="entry name" value="HATPase_c"/>
    <property type="match status" value="1"/>
</dbReference>
<accession>A0A1V6LYC8</accession>
<dbReference type="InterPro" id="IPR005467">
    <property type="entry name" value="His_kinase_dom"/>
</dbReference>
<proteinExistence type="predicted"/>
<feature type="transmembrane region" description="Helical" evidence="8">
    <location>
        <begin position="199"/>
        <end position="219"/>
    </location>
</feature>
<evidence type="ECO:0000259" key="9">
    <source>
        <dbReference type="PROSITE" id="PS50109"/>
    </source>
</evidence>
<dbReference type="InterPro" id="IPR019247">
    <property type="entry name" value="Histidine_kinase_BarA_N"/>
</dbReference>
<keyword evidence="7" id="KW-0175">Coiled coil</keyword>
<evidence type="ECO:0000256" key="8">
    <source>
        <dbReference type="SAM" id="Phobius"/>
    </source>
</evidence>
<evidence type="ECO:0000259" key="10">
    <source>
        <dbReference type="PROSITE" id="PS50885"/>
    </source>
</evidence>
<dbReference type="SUPFAM" id="SSF55874">
    <property type="entry name" value="ATPase domain of HSP90 chaperone/DNA topoisomerase II/histidine kinase"/>
    <property type="match status" value="1"/>
</dbReference>
<dbReference type="FunFam" id="3.30.565.10:FF:000006">
    <property type="entry name" value="Sensor histidine kinase WalK"/>
    <property type="match status" value="1"/>
</dbReference>
<feature type="transmembrane region" description="Helical" evidence="8">
    <location>
        <begin position="21"/>
        <end position="41"/>
    </location>
</feature>
<dbReference type="InterPro" id="IPR003661">
    <property type="entry name" value="HisK_dim/P_dom"/>
</dbReference>
<keyword evidence="4" id="KW-0597">Phosphoprotein</keyword>
<dbReference type="SMART" id="SM00388">
    <property type="entry name" value="HisKA"/>
    <property type="match status" value="1"/>
</dbReference>
<comment type="subcellular location">
    <subcellularLocation>
        <location evidence="2">Membrane</location>
    </subcellularLocation>
</comment>
<dbReference type="Gene3D" id="3.30.565.10">
    <property type="entry name" value="Histidine kinase-like ATPase, C-terminal domain"/>
    <property type="match status" value="1"/>
</dbReference>
<keyword evidence="8" id="KW-0472">Membrane</keyword>
<dbReference type="Proteomes" id="UP000242219">
    <property type="component" value="Unassembled WGS sequence"/>
</dbReference>
<reference evidence="11 12" key="1">
    <citation type="journal article" date="2016" name="Genome Announc.">
        <title>Draft Genome Sequence of the Anaerobic Ammonium-Oxidizing Bacterium 'Candidatus Brocadia sp. 40'.</title>
        <authorList>
            <person name="Ali M."/>
            <person name="Haroon M.F."/>
            <person name="Narita Y."/>
            <person name="Zhang L."/>
            <person name="Rangel Shaw D."/>
            <person name="Okabe S."/>
            <person name="Saikaly P.E."/>
        </authorList>
    </citation>
    <scope>NUCLEOTIDE SEQUENCE [LARGE SCALE GENOMIC DNA]</scope>
    <source>
        <strain evidence="11 12">40</strain>
    </source>
</reference>
<evidence type="ECO:0000256" key="7">
    <source>
        <dbReference type="SAM" id="Coils"/>
    </source>
</evidence>
<dbReference type="PROSITE" id="PS50885">
    <property type="entry name" value="HAMP"/>
    <property type="match status" value="1"/>
</dbReference>
<dbReference type="PROSITE" id="PS50109">
    <property type="entry name" value="HIS_KIN"/>
    <property type="match status" value="1"/>
</dbReference>
<feature type="coiled-coil region" evidence="7">
    <location>
        <begin position="268"/>
        <end position="316"/>
    </location>
</feature>
<dbReference type="InterPro" id="IPR003660">
    <property type="entry name" value="HAMP_dom"/>
</dbReference>
<keyword evidence="5" id="KW-0808">Transferase</keyword>
<dbReference type="EC" id="2.7.13.3" evidence="3"/>
<keyword evidence="8" id="KW-0812">Transmembrane</keyword>
<name>A0A1V6LYC8_9BACT</name>
<protein>
    <recommendedName>
        <fullName evidence="3">histidine kinase</fullName>
        <ecNumber evidence="3">2.7.13.3</ecNumber>
    </recommendedName>
</protein>
<dbReference type="InterPro" id="IPR004358">
    <property type="entry name" value="Sig_transdc_His_kin-like_C"/>
</dbReference>
<feature type="domain" description="Histidine kinase" evidence="9">
    <location>
        <begin position="323"/>
        <end position="550"/>
    </location>
</feature>
<dbReference type="Pfam" id="PF09984">
    <property type="entry name" value="sCache_4"/>
    <property type="match status" value="1"/>
</dbReference>
<dbReference type="CDD" id="cd06225">
    <property type="entry name" value="HAMP"/>
    <property type="match status" value="1"/>
</dbReference>
<dbReference type="InterPro" id="IPR050351">
    <property type="entry name" value="BphY/WalK/GraS-like"/>
</dbReference>